<dbReference type="Proteomes" id="UP000198660">
    <property type="component" value="Unassembled WGS sequence"/>
</dbReference>
<organism evidence="2 3">
    <name type="scientific">Marininema halotolerans</name>
    <dbReference type="NCBI Taxonomy" id="1155944"/>
    <lineage>
        <taxon>Bacteria</taxon>
        <taxon>Bacillati</taxon>
        <taxon>Bacillota</taxon>
        <taxon>Bacilli</taxon>
        <taxon>Bacillales</taxon>
        <taxon>Thermoactinomycetaceae</taxon>
        <taxon>Marininema</taxon>
    </lineage>
</organism>
<reference evidence="3" key="1">
    <citation type="submission" date="2016-10" db="EMBL/GenBank/DDBJ databases">
        <authorList>
            <person name="Varghese N."/>
            <person name="Submissions S."/>
        </authorList>
    </citation>
    <scope>NUCLEOTIDE SEQUENCE [LARGE SCALE GENOMIC DNA]</scope>
    <source>
        <strain evidence="3">DSM 45789</strain>
    </source>
</reference>
<protein>
    <recommendedName>
        <fullName evidence="1">DUF6194 domain-containing protein</fullName>
    </recommendedName>
</protein>
<dbReference type="AlphaFoldDB" id="A0A1I6RK71"/>
<dbReference type="Pfam" id="PF19694">
    <property type="entry name" value="DUF6194"/>
    <property type="match status" value="1"/>
</dbReference>
<dbReference type="EMBL" id="FPAA01000005">
    <property type="protein sequence ID" value="SFS65173.1"/>
    <property type="molecule type" value="Genomic_DNA"/>
</dbReference>
<name>A0A1I6RK71_9BACL</name>
<sequence length="137" mass="15563">MNSADFETFVMALPNVQCVKNFGYSLFFVGDDHRLPFVSIAHSDNDFDNVSNLDREGVFRLNIGVSKATFNDLNSCLPDGEIDFSMVNVFLPHPHYASQHFVCILNPDGDHVVRTKQLIKEAHAIAESIHQRKKDRR</sequence>
<feature type="domain" description="DUF6194" evidence="1">
    <location>
        <begin position="1"/>
        <end position="134"/>
    </location>
</feature>
<accession>A0A1I6RK71</accession>
<dbReference type="OrthoDB" id="9783727at2"/>
<gene>
    <name evidence="2" type="ORF">SAMN05444972_105157</name>
</gene>
<keyword evidence="3" id="KW-1185">Reference proteome</keyword>
<evidence type="ECO:0000313" key="3">
    <source>
        <dbReference type="Proteomes" id="UP000198660"/>
    </source>
</evidence>
<evidence type="ECO:0000259" key="1">
    <source>
        <dbReference type="Pfam" id="PF19694"/>
    </source>
</evidence>
<evidence type="ECO:0000313" key="2">
    <source>
        <dbReference type="EMBL" id="SFS65173.1"/>
    </source>
</evidence>
<dbReference type="InterPro" id="IPR045676">
    <property type="entry name" value="DUF6194"/>
</dbReference>
<dbReference type="RefSeq" id="WP_091836449.1">
    <property type="nucleotide sequence ID" value="NZ_FPAA01000005.1"/>
</dbReference>
<proteinExistence type="predicted"/>